<dbReference type="AlphaFoldDB" id="A0AAV4IWZ3"/>
<keyword evidence="2" id="KW-1185">Reference proteome</keyword>
<dbReference type="EMBL" id="BMAT01006529">
    <property type="protein sequence ID" value="GFS14515.1"/>
    <property type="molecule type" value="Genomic_DNA"/>
</dbReference>
<sequence>MVEQIANCPSRTIGALLEHVWFDLDKGEESCYGRVSEMETDVQGGRGKKKKKTVCIGYWSKMDLEANSEDYSIPLEDILVDLLLPAAPPQKRPRDMSEEEHWLHYNSSYTFDSRQSAPLDFSNSVTLFASTLYTQTRPISYTATPIRKGVQEKKTLYNIKAKIKKLLRMPTNTL</sequence>
<protein>
    <submittedName>
        <fullName evidence="1">Uncharacterized protein</fullName>
    </submittedName>
</protein>
<reference evidence="1 2" key="1">
    <citation type="journal article" date="2021" name="Elife">
        <title>Chloroplast acquisition without the gene transfer in kleptoplastic sea slugs, Plakobranchus ocellatus.</title>
        <authorList>
            <person name="Maeda T."/>
            <person name="Takahashi S."/>
            <person name="Yoshida T."/>
            <person name="Shimamura S."/>
            <person name="Takaki Y."/>
            <person name="Nagai Y."/>
            <person name="Toyoda A."/>
            <person name="Suzuki Y."/>
            <person name="Arimoto A."/>
            <person name="Ishii H."/>
            <person name="Satoh N."/>
            <person name="Nishiyama T."/>
            <person name="Hasebe M."/>
            <person name="Maruyama T."/>
            <person name="Minagawa J."/>
            <person name="Obokata J."/>
            <person name="Shigenobu S."/>
        </authorList>
    </citation>
    <scope>NUCLEOTIDE SEQUENCE [LARGE SCALE GENOMIC DNA]</scope>
</reference>
<name>A0AAV4IWZ3_9GAST</name>
<organism evidence="1 2">
    <name type="scientific">Elysia marginata</name>
    <dbReference type="NCBI Taxonomy" id="1093978"/>
    <lineage>
        <taxon>Eukaryota</taxon>
        <taxon>Metazoa</taxon>
        <taxon>Spiralia</taxon>
        <taxon>Lophotrochozoa</taxon>
        <taxon>Mollusca</taxon>
        <taxon>Gastropoda</taxon>
        <taxon>Heterobranchia</taxon>
        <taxon>Euthyneura</taxon>
        <taxon>Panpulmonata</taxon>
        <taxon>Sacoglossa</taxon>
        <taxon>Placobranchoidea</taxon>
        <taxon>Plakobranchidae</taxon>
        <taxon>Elysia</taxon>
    </lineage>
</organism>
<evidence type="ECO:0000313" key="1">
    <source>
        <dbReference type="EMBL" id="GFS14515.1"/>
    </source>
</evidence>
<proteinExistence type="predicted"/>
<accession>A0AAV4IWZ3</accession>
<comment type="caution">
    <text evidence="1">The sequence shown here is derived from an EMBL/GenBank/DDBJ whole genome shotgun (WGS) entry which is preliminary data.</text>
</comment>
<dbReference type="Proteomes" id="UP000762676">
    <property type="component" value="Unassembled WGS sequence"/>
</dbReference>
<evidence type="ECO:0000313" key="2">
    <source>
        <dbReference type="Proteomes" id="UP000762676"/>
    </source>
</evidence>
<gene>
    <name evidence="1" type="ORF">ElyMa_003164800</name>
</gene>